<dbReference type="Pfam" id="PF00395">
    <property type="entry name" value="SLH"/>
    <property type="match status" value="3"/>
</dbReference>
<dbReference type="PANTHER" id="PTHR43308:SF5">
    <property type="entry name" value="S-LAYER PROTEIN _ PEPTIDOGLYCAN ENDO-BETA-N-ACETYLGLUCOSAMINIDASE"/>
    <property type="match status" value="1"/>
</dbReference>
<accession>A0A3D9HUI1</accession>
<protein>
    <submittedName>
        <fullName evidence="2">S-layer family protein</fullName>
    </submittedName>
</protein>
<evidence type="ECO:0000313" key="3">
    <source>
        <dbReference type="Proteomes" id="UP000256869"/>
    </source>
</evidence>
<comment type="caution">
    <text evidence="2">The sequence shown here is derived from an EMBL/GenBank/DDBJ whole genome shotgun (WGS) entry which is preliminary data.</text>
</comment>
<organism evidence="2 3">
    <name type="scientific">Cohnella lupini</name>
    <dbReference type="NCBI Taxonomy" id="1294267"/>
    <lineage>
        <taxon>Bacteria</taxon>
        <taxon>Bacillati</taxon>
        <taxon>Bacillota</taxon>
        <taxon>Bacilli</taxon>
        <taxon>Bacillales</taxon>
        <taxon>Paenibacillaceae</taxon>
        <taxon>Cohnella</taxon>
    </lineage>
</organism>
<reference evidence="2 3" key="1">
    <citation type="submission" date="2018-07" db="EMBL/GenBank/DDBJ databases">
        <title>Genomic Encyclopedia of Type Strains, Phase III (KMG-III): the genomes of soil and plant-associated and newly described type strains.</title>
        <authorList>
            <person name="Whitman W."/>
        </authorList>
    </citation>
    <scope>NUCLEOTIDE SEQUENCE [LARGE SCALE GENOMIC DNA]</scope>
    <source>
        <strain evidence="2 3">CECT 8236</strain>
    </source>
</reference>
<dbReference type="Gene3D" id="2.170.130.30">
    <property type="match status" value="1"/>
</dbReference>
<gene>
    <name evidence="2" type="ORF">DFP95_12636</name>
</gene>
<dbReference type="InterPro" id="IPR008930">
    <property type="entry name" value="Terpenoid_cyclase/PrenylTrfase"/>
</dbReference>
<feature type="domain" description="SLH" evidence="1">
    <location>
        <begin position="884"/>
        <end position="936"/>
    </location>
</feature>
<evidence type="ECO:0000313" key="2">
    <source>
        <dbReference type="EMBL" id="RED53173.1"/>
    </source>
</evidence>
<keyword evidence="3" id="KW-1185">Reference proteome</keyword>
<dbReference type="Gene3D" id="1.50.10.20">
    <property type="match status" value="1"/>
</dbReference>
<feature type="domain" description="SLH" evidence="1">
    <location>
        <begin position="820"/>
        <end position="883"/>
    </location>
</feature>
<dbReference type="PANTHER" id="PTHR43308">
    <property type="entry name" value="OUTER MEMBRANE PROTEIN ALPHA-RELATED"/>
    <property type="match status" value="1"/>
</dbReference>
<dbReference type="CDD" id="cd00688">
    <property type="entry name" value="ISOPREN_C2_like"/>
    <property type="match status" value="1"/>
</dbReference>
<name>A0A3D9HUI1_9BACL</name>
<dbReference type="EMBL" id="QRDY01000026">
    <property type="protein sequence ID" value="RED53173.1"/>
    <property type="molecule type" value="Genomic_DNA"/>
</dbReference>
<feature type="domain" description="SLH" evidence="1">
    <location>
        <begin position="758"/>
        <end position="819"/>
    </location>
</feature>
<dbReference type="SUPFAM" id="SSF48239">
    <property type="entry name" value="Terpenoid cyclases/Protein prenyltransferases"/>
    <property type="match status" value="1"/>
</dbReference>
<dbReference type="InterPro" id="IPR001119">
    <property type="entry name" value="SLH_dom"/>
</dbReference>
<sequence length="936" mass="96838">MNGEASIIGSGKMRKWLRGGLALAIALQLTVSSWAGIAQAEEATTTATDGVMGTATNGVMATDGEKSAVAAPTREQIGKAVADLQSILGKTDPVSDWVAFGLARSGKPIAGRYLPLANATAANGSLKLVTDYARVALAVNASGGDARKVGAGKVDLLSKIANFDKITAQGPNAPAYALLALDAAGYEAGSQDRWTRDDLVKWLVDHRNADGGWALEAGKSDVDVTAIVLTALAGYKDRPEVSPILDEALNWLSGAQLETAGFGKPSEASESTVQVLIALTALGIDPTADSRFIKNGKSTLARLLEFRQADGQFSHLVTGKADGMATFNALLGLTAVERWMDGLSGLYSGVPAATRTSVTVNGLSGVIAEGSATGKTALEALLNVLNGANVAYAVDRNPNFGGLPMLSSVAGLANKKFGGYDGWQYAVKRDGAWVTIGEGMGTFALQAGDELTVYYSDVETMLVHSVKVEPAAPREGQPITVTVEKEVFDWDSDKLVVSAAEGAQVRIDGEAVKTDKDGKAQIKAPKAGSYSLSVDGYLSDAPPSYVAWATRLNVASYTKNVSVSIEGDAGTIASGQAQGGTALEALELLLADKSVKNEIKDSDYGKYISSIAGIEAAKYGGYDGWMFAVVRGGDWIIPAEGVGSFLLEDGDEVVVYYSGETTKLADPIVVSPAKPKPGQDFSVKVTNRVWNFTTSVFEAAAPIAGVTVKVGEATATTDDKGQAAFKGMAEGLYSIEVTGYAKDAAPTVVRSVTELPIAGSYGDQSAVAAWAADAVKLSRAATLLRGIGDGTVAFEPKRAVTRAEFVATLARALGLKGGGDGAAFKDIPSGAWYAKDVGAAVDAGLAGGVSAGKFAPDATLTREQAAILLTRALKLKATATTVLADAKLINASAVASVQAVVQQGLLTPNEGKFAPKSTLSREQAAVIAVRVWEAKK</sequence>
<dbReference type="InterPro" id="IPR051465">
    <property type="entry name" value="Cell_Envelope_Struct_Comp"/>
</dbReference>
<evidence type="ECO:0000259" key="1">
    <source>
        <dbReference type="PROSITE" id="PS51272"/>
    </source>
</evidence>
<dbReference type="Proteomes" id="UP000256869">
    <property type="component" value="Unassembled WGS sequence"/>
</dbReference>
<dbReference type="AlphaFoldDB" id="A0A3D9HUI1"/>
<proteinExistence type="predicted"/>
<dbReference type="PROSITE" id="PS51272">
    <property type="entry name" value="SLH"/>
    <property type="match status" value="3"/>
</dbReference>